<sequence length="164" mass="17388">MSSTTPGSPTFDHTWIAAHIPHSGTMCLLDAVETWSDEAIRCVATSHLEPSNPLRSNGRLAAVCGIEYAAQAMAVHGAVLATQTQRPRAGFLASLRSVEMQVERLDILDGRLIVEAERISGDANNVLYSFTLRCGDRLVMTGRAAVILDASGLGSLGEAAKPNA</sequence>
<name>A0A4P8ILV5_9BURK</name>
<keyword evidence="2" id="KW-1185">Reference proteome</keyword>
<gene>
    <name evidence="1" type="ORF">FAZ95_06640</name>
</gene>
<proteinExistence type="predicted"/>
<dbReference type="InterPro" id="IPR029069">
    <property type="entry name" value="HotDog_dom_sf"/>
</dbReference>
<protein>
    <submittedName>
        <fullName evidence="1">Hydroxymyristoyl-ACP dehydratase</fullName>
    </submittedName>
</protein>
<dbReference type="Proteomes" id="UP000298656">
    <property type="component" value="Chromosome 1"/>
</dbReference>
<dbReference type="InterPro" id="IPR016776">
    <property type="entry name" value="ApeP-like_dehydratase"/>
</dbReference>
<dbReference type="Pfam" id="PF22817">
    <property type="entry name" value="ApeP-like"/>
    <property type="match status" value="1"/>
</dbReference>
<reference evidence="1 2" key="1">
    <citation type="submission" date="2019-05" db="EMBL/GenBank/DDBJ databases">
        <title>Burkholderia sp. DHOD12, isolated from subtropical forest soil.</title>
        <authorList>
            <person name="Gao Z.-H."/>
            <person name="Qiu L.-H."/>
        </authorList>
    </citation>
    <scope>NUCLEOTIDE SEQUENCE [LARGE SCALE GENOMIC DNA]</scope>
    <source>
        <strain evidence="1 2">DHOD12</strain>
    </source>
</reference>
<dbReference type="EMBL" id="CP040077">
    <property type="protein sequence ID" value="QCP48891.1"/>
    <property type="molecule type" value="Genomic_DNA"/>
</dbReference>
<dbReference type="CDD" id="cd01289">
    <property type="entry name" value="FabA_like"/>
    <property type="match status" value="1"/>
</dbReference>
<dbReference type="OrthoDB" id="9800188at2"/>
<dbReference type="Gene3D" id="3.10.129.10">
    <property type="entry name" value="Hotdog Thioesterase"/>
    <property type="match status" value="1"/>
</dbReference>
<evidence type="ECO:0000313" key="2">
    <source>
        <dbReference type="Proteomes" id="UP000298656"/>
    </source>
</evidence>
<evidence type="ECO:0000313" key="1">
    <source>
        <dbReference type="EMBL" id="QCP48891.1"/>
    </source>
</evidence>
<organism evidence="1 2">
    <name type="scientific">Trinickia violacea</name>
    <dbReference type="NCBI Taxonomy" id="2571746"/>
    <lineage>
        <taxon>Bacteria</taxon>
        <taxon>Pseudomonadati</taxon>
        <taxon>Pseudomonadota</taxon>
        <taxon>Betaproteobacteria</taxon>
        <taxon>Burkholderiales</taxon>
        <taxon>Burkholderiaceae</taxon>
        <taxon>Trinickia</taxon>
    </lineage>
</organism>
<dbReference type="AlphaFoldDB" id="A0A4P8ILV5"/>
<dbReference type="RefSeq" id="WP_137331722.1">
    <property type="nucleotide sequence ID" value="NZ_CP040077.1"/>
</dbReference>
<dbReference type="SUPFAM" id="SSF54637">
    <property type="entry name" value="Thioesterase/thiol ester dehydrase-isomerase"/>
    <property type="match status" value="1"/>
</dbReference>
<accession>A0A4P8ILV5</accession>
<dbReference type="KEGG" id="tvl:FAZ95_06640"/>